<feature type="region of interest" description="Disordered" evidence="1">
    <location>
        <begin position="169"/>
        <end position="197"/>
    </location>
</feature>
<keyword evidence="3" id="KW-1185">Reference proteome</keyword>
<dbReference type="Proteomes" id="UP000219215">
    <property type="component" value="Chromosome DPRO"/>
</dbReference>
<feature type="compositionally biased region" description="Polar residues" evidence="1">
    <location>
        <begin position="169"/>
        <end position="178"/>
    </location>
</feature>
<dbReference type="KEGG" id="pprf:DPRO_3232"/>
<organism evidence="2 3">
    <name type="scientific">Pseudodesulfovibrio profundus</name>
    <dbReference type="NCBI Taxonomy" id="57320"/>
    <lineage>
        <taxon>Bacteria</taxon>
        <taxon>Pseudomonadati</taxon>
        <taxon>Thermodesulfobacteriota</taxon>
        <taxon>Desulfovibrionia</taxon>
        <taxon>Desulfovibrionales</taxon>
        <taxon>Desulfovibrionaceae</taxon>
    </lineage>
</organism>
<accession>A0A2C8FE26</accession>
<evidence type="ECO:0000256" key="1">
    <source>
        <dbReference type="SAM" id="MobiDB-lite"/>
    </source>
</evidence>
<dbReference type="AlphaFoldDB" id="A0A2C8FE26"/>
<dbReference type="RefSeq" id="WP_097012913.1">
    <property type="nucleotide sequence ID" value="NZ_LT907975.1"/>
</dbReference>
<gene>
    <name evidence="2" type="ORF">DPRO_3232</name>
</gene>
<protein>
    <submittedName>
        <fullName evidence="2">Uncharacterized protein</fullName>
    </submittedName>
</protein>
<proteinExistence type="predicted"/>
<reference evidence="3" key="1">
    <citation type="submission" date="2017-09" db="EMBL/GenBank/DDBJ databases">
        <authorList>
            <person name="Regsiter A."/>
            <person name="William W."/>
        </authorList>
    </citation>
    <scope>NUCLEOTIDE SEQUENCE [LARGE SCALE GENOMIC DNA]</scope>
    <source>
        <strain evidence="3">500-1</strain>
    </source>
</reference>
<name>A0A2C8FE26_9BACT</name>
<evidence type="ECO:0000313" key="3">
    <source>
        <dbReference type="Proteomes" id="UP000219215"/>
    </source>
</evidence>
<evidence type="ECO:0000313" key="2">
    <source>
        <dbReference type="EMBL" id="SOB60144.1"/>
    </source>
</evidence>
<sequence>MTNELKPFLYISECGEESEDTEMLLRESVDFSSVVSGATTIVGSTLAVQTLGTLLSPVNSDEDQSNKNISNGLVKALAKASGLMVKTFNEAKNLDCFFPPGHPLPGKTYRLHPLAELPNSNKSNVYIPEETYDDVLYAEREAELIRLLVALGATGISIRKVGAGYRQKNSATSSSASVDTPVVSASGEIKDQSDSSADQYMSDTRSFVLEGLEWNKSDCLDLSPFGWLLYEPSWGAMVNAREMGGCLKASIELKKQTSFSLRRSFQGSMSAGGYGCSAEAKKEIDKASYAENMDSYIVEAEFGKRTE</sequence>
<dbReference type="OrthoDB" id="6631352at2"/>
<dbReference type="EMBL" id="LT907975">
    <property type="protein sequence ID" value="SOB60144.1"/>
    <property type="molecule type" value="Genomic_DNA"/>
</dbReference>